<keyword evidence="3" id="KW-0460">Magnesium</keyword>
<dbReference type="Pfam" id="PF02746">
    <property type="entry name" value="MR_MLE_N"/>
    <property type="match status" value="1"/>
</dbReference>
<dbReference type="InterPro" id="IPR013341">
    <property type="entry name" value="Mandelate_racemase_N_dom"/>
</dbReference>
<reference evidence="6" key="1">
    <citation type="journal article" date="2017" name="J. Biotechnol.">
        <title>Complete genome sequence of Novosphingobium resinovorum SA1, a versatile xenobiotic-degrading bacterium capable of utilizing sulfanilic acid.</title>
        <authorList>
            <person name="Hegedus B."/>
            <person name="Kos P.B."/>
            <person name="Balint B."/>
            <person name="Maroti G."/>
            <person name="Gan H.M."/>
            <person name="Perei K."/>
            <person name="Rakhely G."/>
        </authorList>
    </citation>
    <scope>NUCLEOTIDE SEQUENCE [LARGE SCALE GENOMIC DNA]</scope>
    <source>
        <strain evidence="6">SA1</strain>
    </source>
</reference>
<dbReference type="SUPFAM" id="SSF51604">
    <property type="entry name" value="Enolase C-terminal domain-like"/>
    <property type="match status" value="1"/>
</dbReference>
<name>A0A1D8AER1_9SPHN</name>
<dbReference type="InterPro" id="IPR029017">
    <property type="entry name" value="Enolase-like_N"/>
</dbReference>
<dbReference type="AlphaFoldDB" id="A0A1D8AER1"/>
<evidence type="ECO:0000256" key="1">
    <source>
        <dbReference type="ARBA" id="ARBA00001946"/>
    </source>
</evidence>
<evidence type="ECO:0000256" key="2">
    <source>
        <dbReference type="ARBA" id="ARBA00022723"/>
    </source>
</evidence>
<keyword evidence="2" id="KW-0479">Metal-binding</keyword>
<comment type="cofactor">
    <cofactor evidence="1">
        <name>Mg(2+)</name>
        <dbReference type="ChEBI" id="CHEBI:18420"/>
    </cofactor>
</comment>
<organism evidence="5 6">
    <name type="scientific">Novosphingobium resinovorum</name>
    <dbReference type="NCBI Taxonomy" id="158500"/>
    <lineage>
        <taxon>Bacteria</taxon>
        <taxon>Pseudomonadati</taxon>
        <taxon>Pseudomonadota</taxon>
        <taxon>Alphaproteobacteria</taxon>
        <taxon>Sphingomonadales</taxon>
        <taxon>Sphingomonadaceae</taxon>
        <taxon>Novosphingobium</taxon>
    </lineage>
</organism>
<geneLocation type="plasmid" evidence="5 6">
    <name>pSA2</name>
</geneLocation>
<dbReference type="InterPro" id="IPR029065">
    <property type="entry name" value="Enolase_C-like"/>
</dbReference>
<feature type="domain" description="Mandelate racemase/muconate lactonizing enzyme C-terminal" evidence="4">
    <location>
        <begin position="136"/>
        <end position="232"/>
    </location>
</feature>
<dbReference type="InterPro" id="IPR036849">
    <property type="entry name" value="Enolase-like_C_sf"/>
</dbReference>
<dbReference type="PANTHER" id="PTHR13794">
    <property type="entry name" value="ENOLASE SUPERFAMILY, MANDELATE RACEMASE"/>
    <property type="match status" value="1"/>
</dbReference>
<dbReference type="RefSeq" id="WP_069709938.1">
    <property type="nucleotide sequence ID" value="NZ_CP017077.1"/>
</dbReference>
<dbReference type="InterPro" id="IPR046945">
    <property type="entry name" value="RHMD-like"/>
</dbReference>
<dbReference type="EMBL" id="CP017077">
    <property type="protein sequence ID" value="AOR80551.1"/>
    <property type="molecule type" value="Genomic_DNA"/>
</dbReference>
<dbReference type="GO" id="GO:0000287">
    <property type="term" value="F:magnesium ion binding"/>
    <property type="evidence" value="ECO:0007669"/>
    <property type="project" value="TreeGrafter"/>
</dbReference>
<dbReference type="Gene3D" id="3.20.20.120">
    <property type="entry name" value="Enolase-like C-terminal domain"/>
    <property type="match status" value="1"/>
</dbReference>
<evidence type="ECO:0000313" key="6">
    <source>
        <dbReference type="Proteomes" id="UP000094626"/>
    </source>
</evidence>
<dbReference type="SMART" id="SM00922">
    <property type="entry name" value="MR_MLE"/>
    <property type="match status" value="1"/>
</dbReference>
<dbReference type="KEGG" id="nre:BES08_27280"/>
<evidence type="ECO:0000259" key="4">
    <source>
        <dbReference type="SMART" id="SM00922"/>
    </source>
</evidence>
<accession>A0A1D8AER1</accession>
<dbReference type="GO" id="GO:0016052">
    <property type="term" value="P:carbohydrate catabolic process"/>
    <property type="evidence" value="ECO:0007669"/>
    <property type="project" value="TreeGrafter"/>
</dbReference>
<evidence type="ECO:0000256" key="3">
    <source>
        <dbReference type="ARBA" id="ARBA00022842"/>
    </source>
</evidence>
<dbReference type="PANTHER" id="PTHR13794:SF58">
    <property type="entry name" value="MITOCHONDRIAL ENOLASE SUPERFAMILY MEMBER 1"/>
    <property type="match status" value="1"/>
</dbReference>
<keyword evidence="5" id="KW-0614">Plasmid</keyword>
<dbReference type="Pfam" id="PF13378">
    <property type="entry name" value="MR_MLE_C"/>
    <property type="match status" value="1"/>
</dbReference>
<gene>
    <name evidence="5" type="ORF">BES08_27280</name>
</gene>
<dbReference type="SUPFAM" id="SSF54826">
    <property type="entry name" value="Enolase N-terminal domain-like"/>
    <property type="match status" value="1"/>
</dbReference>
<evidence type="ECO:0000313" key="5">
    <source>
        <dbReference type="EMBL" id="AOR80551.1"/>
    </source>
</evidence>
<dbReference type="InterPro" id="IPR013342">
    <property type="entry name" value="Mandelate_racemase_C"/>
</dbReference>
<keyword evidence="6" id="KW-1185">Reference proteome</keyword>
<dbReference type="Proteomes" id="UP000094626">
    <property type="component" value="Plasmid pSA2"/>
</dbReference>
<protein>
    <recommendedName>
        <fullName evidence="4">Mandelate racemase/muconate lactonizing enzyme C-terminal domain-containing protein</fullName>
    </recommendedName>
</protein>
<dbReference type="Gene3D" id="3.30.390.10">
    <property type="entry name" value="Enolase-like, N-terminal domain"/>
    <property type="match status" value="1"/>
</dbReference>
<dbReference type="GO" id="GO:0016836">
    <property type="term" value="F:hydro-lyase activity"/>
    <property type="evidence" value="ECO:0007669"/>
    <property type="project" value="TreeGrafter"/>
</dbReference>
<sequence>MKITGIKAHILKRTEPIYKWKEQWAARSLDHVFVRLLTDVPGVEGQCLTYLMSPMEFKYALPGLQSVLIGRDPHEVEAISFELTDRLERPTPVASAIDICLWDLIGKAHGEPIYRLLGAARNRIRAYASTFYYATPEEYCQLALECRDQGFNAYKIHPSGIPDKDIEICRKVREAVGDTMDLMLDPINEYDRQGALKVGRALDELNFYWYETPLPDSDIPGLRMLSEALDLPVTAVESVEQGLRAYPKYVGAVDSIRAIGDWIGGISAMRKAAAFCEANQMKFEPHSYGTVSVMAAHLHVMLSTHYCDFVEIAVPQGCLDIGMKDKLWIDADGWVSAPTKPGLGYEADMDEIERLTVELLEVGELEEGARIEGRKTAWT</sequence>
<dbReference type="OrthoDB" id="9802699at2"/>
<proteinExistence type="predicted"/>